<reference evidence="2 3" key="1">
    <citation type="submission" date="2018-07" db="EMBL/GenBank/DDBJ databases">
        <title>Genome sequencing of Runella.</title>
        <authorList>
            <person name="Baek M.-G."/>
            <person name="Yi H."/>
        </authorList>
    </citation>
    <scope>NUCLEOTIDE SEQUENCE [LARGE SCALE GENOMIC DNA]</scope>
    <source>
        <strain evidence="2 3">HYN0085</strain>
    </source>
</reference>
<evidence type="ECO:0000313" key="2">
    <source>
        <dbReference type="EMBL" id="AXE21181.1"/>
    </source>
</evidence>
<dbReference type="RefSeq" id="WP_114069942.1">
    <property type="nucleotide sequence ID" value="NZ_CP030850.1"/>
</dbReference>
<organism evidence="2 3">
    <name type="scientific">Runella rosea</name>
    <dbReference type="NCBI Taxonomy" id="2259595"/>
    <lineage>
        <taxon>Bacteria</taxon>
        <taxon>Pseudomonadati</taxon>
        <taxon>Bacteroidota</taxon>
        <taxon>Cytophagia</taxon>
        <taxon>Cytophagales</taxon>
        <taxon>Spirosomataceae</taxon>
        <taxon>Runella</taxon>
    </lineage>
</organism>
<gene>
    <name evidence="2" type="ORF">DR864_27305</name>
</gene>
<dbReference type="Proteomes" id="UP000251993">
    <property type="component" value="Chromosome"/>
</dbReference>
<sequence>MNKNKKSVLEVMFGGLHKKISEALTPEEYTELTHKAATLSQEETLEAVQATTGIGAVAGVGTTAAAQTAAQTATPPAPTTSAAPAPQAAAEAAPTQSADPMQALMGAVQALTQKVDGIATKQATYESYFKTAQNAGVALPGADASSRGQQSLANVAADSPMGVAAEIWKRNNPQG</sequence>
<dbReference type="KEGG" id="run:DR864_27305"/>
<keyword evidence="3" id="KW-1185">Reference proteome</keyword>
<dbReference type="EMBL" id="CP030850">
    <property type="protein sequence ID" value="AXE21181.1"/>
    <property type="molecule type" value="Genomic_DNA"/>
</dbReference>
<feature type="region of interest" description="Disordered" evidence="1">
    <location>
        <begin position="67"/>
        <end position="98"/>
    </location>
</feature>
<proteinExistence type="predicted"/>
<accession>A0A344TRB0</accession>
<name>A0A344TRB0_9BACT</name>
<evidence type="ECO:0000313" key="3">
    <source>
        <dbReference type="Proteomes" id="UP000251993"/>
    </source>
</evidence>
<protein>
    <submittedName>
        <fullName evidence="2">Uncharacterized protein</fullName>
    </submittedName>
</protein>
<evidence type="ECO:0000256" key="1">
    <source>
        <dbReference type="SAM" id="MobiDB-lite"/>
    </source>
</evidence>
<dbReference type="AlphaFoldDB" id="A0A344TRB0"/>
<dbReference type="OrthoDB" id="9843946at2"/>